<organism evidence="1 2">
    <name type="scientific">Aspergillus neoniger (strain CBS 115656)</name>
    <dbReference type="NCBI Taxonomy" id="1448310"/>
    <lineage>
        <taxon>Eukaryota</taxon>
        <taxon>Fungi</taxon>
        <taxon>Dikarya</taxon>
        <taxon>Ascomycota</taxon>
        <taxon>Pezizomycotina</taxon>
        <taxon>Eurotiomycetes</taxon>
        <taxon>Eurotiomycetidae</taxon>
        <taxon>Eurotiales</taxon>
        <taxon>Aspergillaceae</taxon>
        <taxon>Aspergillus</taxon>
        <taxon>Aspergillus subgen. Circumdati</taxon>
    </lineage>
</organism>
<evidence type="ECO:0000313" key="2">
    <source>
        <dbReference type="Proteomes" id="UP000247647"/>
    </source>
</evidence>
<gene>
    <name evidence="1" type="ORF">BO87DRAFT_315730</name>
</gene>
<dbReference type="Proteomes" id="UP000247647">
    <property type="component" value="Unassembled WGS sequence"/>
</dbReference>
<dbReference type="EMBL" id="KZ821475">
    <property type="protein sequence ID" value="PYH31124.1"/>
    <property type="molecule type" value="Genomic_DNA"/>
</dbReference>
<evidence type="ECO:0000313" key="1">
    <source>
        <dbReference type="EMBL" id="PYH31124.1"/>
    </source>
</evidence>
<keyword evidence="2" id="KW-1185">Reference proteome</keyword>
<reference evidence="1" key="1">
    <citation type="submission" date="2016-12" db="EMBL/GenBank/DDBJ databases">
        <title>The genomes of Aspergillus section Nigri reveals drivers in fungal speciation.</title>
        <authorList>
            <consortium name="DOE Joint Genome Institute"/>
            <person name="Vesth T.C."/>
            <person name="Nybo J."/>
            <person name="Theobald S."/>
            <person name="Brandl J."/>
            <person name="Frisvad J.C."/>
            <person name="Nielsen K.F."/>
            <person name="Lyhne E.K."/>
            <person name="Kogle M.E."/>
            <person name="Kuo A."/>
            <person name="Riley R."/>
            <person name="Clum A."/>
            <person name="Nolan M."/>
            <person name="Lipzen A."/>
            <person name="Salamov A."/>
            <person name="Henrissat B."/>
            <person name="Wiebenga A."/>
            <person name="De Vries R.P."/>
            <person name="Grigoriev I.V."/>
            <person name="Mortensen U.H."/>
            <person name="Andersen M.R."/>
            <person name="Baker S.E."/>
        </authorList>
    </citation>
    <scope>NUCLEOTIDE SEQUENCE [LARGE SCALE GENOMIC DNA]</scope>
    <source>
        <strain evidence="1">CBS 115656</strain>
    </source>
</reference>
<dbReference type="OrthoDB" id="10429934at2759"/>
<proteinExistence type="predicted"/>
<feature type="non-terminal residue" evidence="1">
    <location>
        <position position="1"/>
    </location>
</feature>
<name>A0A318YAY4_ASPNB</name>
<dbReference type="GeneID" id="37122163"/>
<protein>
    <submittedName>
        <fullName evidence="1">Uncharacterized protein</fullName>
    </submittedName>
</protein>
<dbReference type="RefSeq" id="XP_025476602.1">
    <property type="nucleotide sequence ID" value="XM_025619707.1"/>
</dbReference>
<dbReference type="AlphaFoldDB" id="A0A318YAY4"/>
<accession>A0A318YAY4</accession>
<sequence>HRQAICELYLAESRCNQGLSSSRQGGTTKAIKASFRCHPLEYPDKDNTNVLLPRSWELYLSSTSLQEWLKGVVCGDGRTSDCQATIQVDGGFIADEVPVHLQTGVGIVNINRIEGRGMVALGALG</sequence>